<dbReference type="RefSeq" id="WP_195817640.1">
    <property type="nucleotide sequence ID" value="NZ_JADOBH010000003.1"/>
</dbReference>
<organism evidence="2 3">
    <name type="scientific">Rahnella victoriana</name>
    <dbReference type="NCBI Taxonomy" id="1510570"/>
    <lineage>
        <taxon>Bacteria</taxon>
        <taxon>Pseudomonadati</taxon>
        <taxon>Pseudomonadota</taxon>
        <taxon>Gammaproteobacteria</taxon>
        <taxon>Enterobacterales</taxon>
        <taxon>Yersiniaceae</taxon>
        <taxon>Rahnella</taxon>
    </lineage>
</organism>
<comment type="caution">
    <text evidence="2">The sequence shown here is derived from an EMBL/GenBank/DDBJ whole genome shotgun (WGS) entry which is preliminary data.</text>
</comment>
<reference evidence="2 3" key="1">
    <citation type="submission" date="2020-11" db="EMBL/GenBank/DDBJ databases">
        <title>Taxonomic investigation of Rahnella spp.</title>
        <authorList>
            <person name="Lee S.D."/>
        </authorList>
    </citation>
    <scope>NUCLEOTIDE SEQUENCE [LARGE SCALE GENOMIC DNA]</scope>
    <source>
        <strain evidence="2 3">SAP-10</strain>
    </source>
</reference>
<proteinExistence type="predicted"/>
<name>A0ABS0DTL1_9GAMM</name>
<dbReference type="EMBL" id="JADOBH010000003">
    <property type="protein sequence ID" value="MBF7957230.1"/>
    <property type="molecule type" value="Genomic_DNA"/>
</dbReference>
<keyword evidence="3" id="KW-1185">Reference proteome</keyword>
<evidence type="ECO:0000313" key="3">
    <source>
        <dbReference type="Proteomes" id="UP000600307"/>
    </source>
</evidence>
<gene>
    <name evidence="2" type="ORF">IV431_16865</name>
</gene>
<protein>
    <submittedName>
        <fullName evidence="2">DUF2531 family protein</fullName>
    </submittedName>
</protein>
<keyword evidence="1" id="KW-0472">Membrane</keyword>
<dbReference type="Proteomes" id="UP000600307">
    <property type="component" value="Unassembled WGS sequence"/>
</dbReference>
<sequence length="284" mass="31408">MTRLLAERLEPLMEKPGWQRALILIAFLLVLIFLMYLAAVRGMWQQLQTLTHDIASAQQGISRTQAALLRLPPLEHLQRELKHHAQVERQSLPLEQQFAQPLSHQARLIRWQPVPDAKAQPQGELELQASFTGLMDFLYAMQQGSQRPALSELSLHTNDAGLVVSVLLTQTPDAEKTTELTQAVVARRDPFAAPQSSACAGVLQAADWTLSGMSQTGDQRSGWLLSPDGQWSKVETGTRFGTPPWTVELLSASQVALTLSDARCGVQRQILRLGIRNDSPGKGQ</sequence>
<keyword evidence="1" id="KW-0812">Transmembrane</keyword>
<keyword evidence="1" id="KW-1133">Transmembrane helix</keyword>
<feature type="transmembrane region" description="Helical" evidence="1">
    <location>
        <begin position="21"/>
        <end position="44"/>
    </location>
</feature>
<accession>A0ABS0DTL1</accession>
<evidence type="ECO:0000313" key="2">
    <source>
        <dbReference type="EMBL" id="MBF7957230.1"/>
    </source>
</evidence>
<evidence type="ECO:0000256" key="1">
    <source>
        <dbReference type="SAM" id="Phobius"/>
    </source>
</evidence>